<evidence type="ECO:0000313" key="2">
    <source>
        <dbReference type="Proteomes" id="UP001165101"/>
    </source>
</evidence>
<proteinExistence type="predicted"/>
<accession>A0ACB5TJZ1</accession>
<reference evidence="1" key="1">
    <citation type="submission" date="2023-04" db="EMBL/GenBank/DDBJ databases">
        <title>Candida boidinii NBRC 1967.</title>
        <authorList>
            <person name="Ichikawa N."/>
            <person name="Sato H."/>
            <person name="Tonouchi N."/>
        </authorList>
    </citation>
    <scope>NUCLEOTIDE SEQUENCE</scope>
    <source>
        <strain evidence="1">NBRC 1967</strain>
    </source>
</reference>
<evidence type="ECO:0000313" key="1">
    <source>
        <dbReference type="EMBL" id="GME89823.1"/>
    </source>
</evidence>
<sequence>MSHGINTKQSMLSLVSNAGTRQGATMNYGGQQGQHHLSGGVSGPRYLSGTNRPCANCTCSPGLLSRQSIRSSSYLKRMSISRMGSYRSASGTTSPIPSENGGGSGVGGSPKRASSVFTTDSSCDPISKEINTSFRLESIRKQMLKHDIELYIIPSEDAHQSEYTSLPDQRRSFISGFSGSAGVAVITRDILCMNDTPEGLSALSTDGRYFTQASNELDFNWQLLKQGVKGQPTWEEWTIDQAYQMSLDSGKEIKIGIDPTLITYENYKNFNNLINNKVESSNNKIQIKLIPVKDNLIDLIWSKFEEKPIRKFNELIQLDLKYTGESTISKVERVKTQLINNYNSDLIIINSLDEIAWILNLRGSDIEFNPVFYSYLILKNDKLILYTDNHERFNEINNLKNYLNSINCELKNYDDIWFDIRKFAIEYHSINKNLLITKTSSWKMVNCIMAKNFIEIESPIVEFKSIKNEIELNGSKLAHEKDGLAIIKFFAWLEDKLVNDSDLISEIEASDKLLEIRNEFENFIGLSFETISSTGSNAAIIHYSPKRDSCSMINPNKIYLCDSGSQFLEGTTDTTRTFHFTEPRQEEIDNFTYVLKGHIALSNVKFPENTTGLMIDCIARQFLWNQGLDYAHGTGHGVGSFLNVHEGPMGIGIRKHYNDYPLKIGNLMSNEPGYYKVDEYGIRIENMIFVKKSDKLPNFNGRKFMEFENVTMVPYCKKLINIKLLNDDEKLFINNYHKKIWDCYNNKLIKNSWEYKWLKRETCPI</sequence>
<name>A0ACB5TJZ1_CANBO</name>
<protein>
    <submittedName>
        <fullName evidence="1">Unnamed protein product</fullName>
    </submittedName>
</protein>
<keyword evidence="2" id="KW-1185">Reference proteome</keyword>
<gene>
    <name evidence="1" type="ORF">Cboi01_000157400</name>
</gene>
<comment type="caution">
    <text evidence="1">The sequence shown here is derived from an EMBL/GenBank/DDBJ whole genome shotgun (WGS) entry which is preliminary data.</text>
</comment>
<dbReference type="Proteomes" id="UP001165101">
    <property type="component" value="Unassembled WGS sequence"/>
</dbReference>
<organism evidence="1 2">
    <name type="scientific">Candida boidinii</name>
    <name type="common">Yeast</name>
    <dbReference type="NCBI Taxonomy" id="5477"/>
    <lineage>
        <taxon>Eukaryota</taxon>
        <taxon>Fungi</taxon>
        <taxon>Dikarya</taxon>
        <taxon>Ascomycota</taxon>
        <taxon>Saccharomycotina</taxon>
        <taxon>Pichiomycetes</taxon>
        <taxon>Pichiales</taxon>
        <taxon>Pichiaceae</taxon>
        <taxon>Ogataea</taxon>
        <taxon>Ogataea/Candida clade</taxon>
    </lineage>
</organism>
<dbReference type="EMBL" id="BSXV01000605">
    <property type="protein sequence ID" value="GME89823.1"/>
    <property type="molecule type" value="Genomic_DNA"/>
</dbReference>